<keyword evidence="4" id="KW-1185">Reference proteome</keyword>
<sequence>MNSLPLNKKIVQYTDQIYQNKLDYDVIFILDQKPNVKKMFGHSFILKVRSFYFKTVFQCTNKNYELVKNCYQFTFPEYSFEIFDTILKIIYGKEINVSTMDSEFLLNLLEASDRFKLFDKVDYLQSYLIEVRSSWIYDNIFKLIPTAFENDNFHQLKSFVIDLICKDTKWFLSLKQFNDLPENQLIKFLQINDLSIEEFHVWNAVLSWSFKRNADLNEKKVIQWSDKEIDRFKTTLKPFIPFIRFFQISSVKYWDYIHEFDKVLPEGLVNEILEYYFKSSLPVNYSLLPLRNVRMIDSDIISSEQAEIISLWIGNKNPEKLMGLEWDFKFNLLYSTRKYGYSIKKFHEYCDNKGATIVLVKTEITDEIIGGYNPISWGNDSNIESVDSPRYLPDDDELMDMEENNNTSNNDSYAFLFFFNKNGKNKMGKINSSDISYFIHNCNDCGPCFGTTDLWITPKEAHSDEHNIAYQPLSNFGYHRKDCYDIELREEPGGFQIVDYEVFQVVHV</sequence>
<organism evidence="3 4">
    <name type="scientific">Rhizophagus irregularis (strain DAOM 197198w)</name>
    <name type="common">Glomus intraradices</name>
    <dbReference type="NCBI Taxonomy" id="1432141"/>
    <lineage>
        <taxon>Eukaryota</taxon>
        <taxon>Fungi</taxon>
        <taxon>Fungi incertae sedis</taxon>
        <taxon>Mucoromycota</taxon>
        <taxon>Glomeromycotina</taxon>
        <taxon>Glomeromycetes</taxon>
        <taxon>Glomerales</taxon>
        <taxon>Glomeraceae</taxon>
        <taxon>Rhizophagus</taxon>
    </lineage>
</organism>
<dbReference type="PROSITE" id="PS51886">
    <property type="entry name" value="TLDC"/>
    <property type="match status" value="1"/>
</dbReference>
<name>A0A015KIP7_RHIIW</name>
<reference evidence="3 4" key="1">
    <citation type="submission" date="2014-02" db="EMBL/GenBank/DDBJ databases">
        <title>Single nucleus genome sequencing reveals high similarity among nuclei of an endomycorrhizal fungus.</title>
        <authorList>
            <person name="Lin K."/>
            <person name="Geurts R."/>
            <person name="Zhang Z."/>
            <person name="Limpens E."/>
            <person name="Saunders D.G."/>
            <person name="Mu D."/>
            <person name="Pang E."/>
            <person name="Cao H."/>
            <person name="Cha H."/>
            <person name="Lin T."/>
            <person name="Zhou Q."/>
            <person name="Shang Y."/>
            <person name="Li Y."/>
            <person name="Ivanov S."/>
            <person name="Sharma T."/>
            <person name="Velzen R.V."/>
            <person name="Ruijter N.D."/>
            <person name="Aanen D.K."/>
            <person name="Win J."/>
            <person name="Kamoun S."/>
            <person name="Bisseling T."/>
            <person name="Huang S."/>
        </authorList>
    </citation>
    <scope>NUCLEOTIDE SEQUENCE [LARGE SCALE GENOMIC DNA]</scope>
    <source>
        <strain evidence="4">DAOM197198w</strain>
    </source>
</reference>
<dbReference type="PANTHER" id="PTHR45774:SF3">
    <property type="entry name" value="BTB (POZ) DOMAIN-CONTAINING 2B-RELATED"/>
    <property type="match status" value="1"/>
</dbReference>
<dbReference type="EMBL" id="JEMT01026396">
    <property type="protein sequence ID" value="EXX59516.1"/>
    <property type="molecule type" value="Genomic_DNA"/>
</dbReference>
<dbReference type="Gene3D" id="3.30.710.10">
    <property type="entry name" value="Potassium Channel Kv1.1, Chain A"/>
    <property type="match status" value="1"/>
</dbReference>
<gene>
    <name evidence="3" type="ORF">RirG_188320</name>
</gene>
<dbReference type="SMART" id="SM00225">
    <property type="entry name" value="BTB"/>
    <property type="match status" value="1"/>
</dbReference>
<dbReference type="Pfam" id="PF07534">
    <property type="entry name" value="TLD"/>
    <property type="match status" value="1"/>
</dbReference>
<dbReference type="Pfam" id="PF00651">
    <property type="entry name" value="BTB"/>
    <property type="match status" value="1"/>
</dbReference>
<evidence type="ECO:0000259" key="1">
    <source>
        <dbReference type="PROSITE" id="PS50097"/>
    </source>
</evidence>
<dbReference type="Gene3D" id="1.25.40.420">
    <property type="match status" value="1"/>
</dbReference>
<dbReference type="CDD" id="cd18186">
    <property type="entry name" value="BTB_POZ_ZBTB_KLHL-like"/>
    <property type="match status" value="1"/>
</dbReference>
<dbReference type="SUPFAM" id="SSF54695">
    <property type="entry name" value="POZ domain"/>
    <property type="match status" value="1"/>
</dbReference>
<dbReference type="InterPro" id="IPR000210">
    <property type="entry name" value="BTB/POZ_dom"/>
</dbReference>
<feature type="domain" description="BTB" evidence="1">
    <location>
        <begin position="24"/>
        <end position="99"/>
    </location>
</feature>
<feature type="domain" description="TLDc" evidence="2">
    <location>
        <begin position="299"/>
        <end position="506"/>
    </location>
</feature>
<dbReference type="AlphaFoldDB" id="A0A015KIP7"/>
<evidence type="ECO:0000313" key="3">
    <source>
        <dbReference type="EMBL" id="EXX59516.1"/>
    </source>
</evidence>
<evidence type="ECO:0000259" key="2">
    <source>
        <dbReference type="PROSITE" id="PS51886"/>
    </source>
</evidence>
<dbReference type="InterPro" id="IPR011333">
    <property type="entry name" value="SKP1/BTB/POZ_sf"/>
</dbReference>
<dbReference type="PANTHER" id="PTHR45774">
    <property type="entry name" value="BTB/POZ DOMAIN-CONTAINING"/>
    <property type="match status" value="1"/>
</dbReference>
<dbReference type="InterPro" id="IPR006571">
    <property type="entry name" value="TLDc_dom"/>
</dbReference>
<dbReference type="OrthoDB" id="2318961at2759"/>
<comment type="caution">
    <text evidence="3">The sequence shown here is derived from an EMBL/GenBank/DDBJ whole genome shotgun (WGS) entry which is preliminary data.</text>
</comment>
<proteinExistence type="predicted"/>
<dbReference type="PROSITE" id="PS50097">
    <property type="entry name" value="BTB"/>
    <property type="match status" value="1"/>
</dbReference>
<protein>
    <recommendedName>
        <fullName evidence="5">Btb/poz domain-containing protein 19-like</fullName>
    </recommendedName>
</protein>
<accession>A0A015KIP7</accession>
<evidence type="ECO:0000313" key="4">
    <source>
        <dbReference type="Proteomes" id="UP000022910"/>
    </source>
</evidence>
<evidence type="ECO:0008006" key="5">
    <source>
        <dbReference type="Google" id="ProtNLM"/>
    </source>
</evidence>
<dbReference type="HOGENOM" id="CLU_021542_6_0_1"/>
<dbReference type="Proteomes" id="UP000022910">
    <property type="component" value="Unassembled WGS sequence"/>
</dbReference>